<gene>
    <name evidence="1" type="ORF">NM688_g1690</name>
</gene>
<accession>A0ACC1TAL3</accession>
<evidence type="ECO:0000313" key="1">
    <source>
        <dbReference type="EMBL" id="KAJ3557035.1"/>
    </source>
</evidence>
<organism evidence="1 2">
    <name type="scientific">Phlebia brevispora</name>
    <dbReference type="NCBI Taxonomy" id="194682"/>
    <lineage>
        <taxon>Eukaryota</taxon>
        <taxon>Fungi</taxon>
        <taxon>Dikarya</taxon>
        <taxon>Basidiomycota</taxon>
        <taxon>Agaricomycotina</taxon>
        <taxon>Agaricomycetes</taxon>
        <taxon>Polyporales</taxon>
        <taxon>Meruliaceae</taxon>
        <taxon>Phlebia</taxon>
    </lineage>
</organism>
<name>A0ACC1TAL3_9APHY</name>
<proteinExistence type="predicted"/>
<protein>
    <submittedName>
        <fullName evidence="1">Uncharacterized protein</fullName>
    </submittedName>
</protein>
<sequence>MPRPNSRLNKNIDKTLKLSKTILESGKDALQFAPIPGLDAAAGALVTLIGMIQQARGNAEAREKLANQIQELTNIIQNIAENSRGALQGAGREAWGEGPDQVSLSPALQKRINVLVRELEAIRDDADRLRKHNFLSRMLSSKIDAEALKGFQDRLKNATDVFMLGSQTTVEHGVNEIKAMLTPRTDSYDLLKDLKALAVQTSYREEYNKAKSRYLEGTRGSVLDDLERWAVGDGELGQYSVYVLSGVVGTGKSTIAYQFAKRLESRNMLGGTFFFMRGSERFSTTRFVIPTIAYQLAMSRESLCPLIAKASQDHLKRGQYQESNYQLDDLIIKPLNAAAASYVDHLPVIVIIDAIDECAPDDEETLAFLLSNLIPKVQELAFPLRILITTRPELRIMNTLYFQRFHQVKLHEIPRPSVDSDIAHYFETGLSHFIYREAFIAKRPAAIRQLTEASEGLFIYASTALDFITKNVDRPDQAVRNLDALLSAKDSGIGSHLDQLYLSVLISVFPTHVLEQNNYGAQVLDVLGAIALLQDPVSPNTLQALTGIKISVTQGVLKRLGSLVIADDNPDGEIRHLHASFPQFLIDRSRCADHSFYVDPTSYHGSLAMRCLELITVKDALRSDRRQTPHAKYSCMHWATHLSLAGPMQGLSGLLVTFLHNNLLLWYETLSDIGRLEIAVPALIRTQPVDDRGGQTLALLSDAYRFILQFFNPIALDPKHIYVSALPLTPHCALLDTYGPSNSLDATVCVTTKRECHWGPCLRVMEGHNSAIPSIQFSPDGRYIVSGSGDTTIKIWDAESGILLNTMEGHGGWVHSVVFNPNMNTKQIASVSNDRTLRIWDLSSGAELRKIQLEVRYNSVAYSPDLDSEQILLGSDSGPPCLRDASDGTLLATLVNEPQTPQTSHTSSSPAIAFSPDGSLLATTFANQVILWNARNHELITSLAGHGSKVTSVAFAQDDKRIISGGNDGTLRIWRADSGICLEVLGGHNDRISCVAVSAMLIASGASDGIRLWDASSYTLTRVLNYPNIRSLSFSPDGDRLLSSSRGKTLCLWDTSSNQAQGKTASSGHKRAVTCVIFSGDGALIATGSLDDTVAIWETKTGELLHLTLLEESSDDLRKTALFFRPIEHITFSPDKKQLAFKDANNFIHVLDVKSGKNTRLRHPVSASVHAQVIVTVYSPDGEWLSAGFESWIRQPGGSAGTTIVCLWRTSDGLLHKNICIDPGAGDHLADLEFSPDSTRLRINMKSRCNYIYAVKTGDPLGEPEYDWESASKPVAPFEEKNGWITLTETKKKLCWIPESKRSNPHRAGTYASYGAYYVTGSETGEVTIFDLSKLVDK</sequence>
<dbReference type="Proteomes" id="UP001148662">
    <property type="component" value="Unassembled WGS sequence"/>
</dbReference>
<reference evidence="1" key="1">
    <citation type="submission" date="2022-07" db="EMBL/GenBank/DDBJ databases">
        <title>Genome Sequence of Phlebia brevispora.</title>
        <authorList>
            <person name="Buettner E."/>
        </authorList>
    </citation>
    <scope>NUCLEOTIDE SEQUENCE</scope>
    <source>
        <strain evidence="1">MPL23</strain>
    </source>
</reference>
<keyword evidence="2" id="KW-1185">Reference proteome</keyword>
<evidence type="ECO:0000313" key="2">
    <source>
        <dbReference type="Proteomes" id="UP001148662"/>
    </source>
</evidence>
<comment type="caution">
    <text evidence="1">The sequence shown here is derived from an EMBL/GenBank/DDBJ whole genome shotgun (WGS) entry which is preliminary data.</text>
</comment>
<dbReference type="EMBL" id="JANHOG010000189">
    <property type="protein sequence ID" value="KAJ3557035.1"/>
    <property type="molecule type" value="Genomic_DNA"/>
</dbReference>